<dbReference type="PANTHER" id="PTHR14042">
    <property type="entry name" value="DOPEY-RELATED"/>
    <property type="match status" value="1"/>
</dbReference>
<dbReference type="InterPro" id="IPR056457">
    <property type="entry name" value="DOP1_C"/>
</dbReference>
<dbReference type="Pfam" id="PF24598">
    <property type="entry name" value="DOP1_C"/>
    <property type="match status" value="1"/>
</dbReference>
<comment type="caution">
    <text evidence="2">The sequence shown here is derived from an EMBL/GenBank/DDBJ whole genome shotgun (WGS) entry which is preliminary data.</text>
</comment>
<evidence type="ECO:0000313" key="3">
    <source>
        <dbReference type="Proteomes" id="UP000309038"/>
    </source>
</evidence>
<dbReference type="GO" id="GO:0005829">
    <property type="term" value="C:cytosol"/>
    <property type="evidence" value="ECO:0007669"/>
    <property type="project" value="GOC"/>
</dbReference>
<dbReference type="Proteomes" id="UP000309038">
    <property type="component" value="Unassembled WGS sequence"/>
</dbReference>
<reference evidence="2 3" key="1">
    <citation type="submission" date="2019-02" db="EMBL/GenBank/DDBJ databases">
        <title>Genome sequencing of the rare red list fungi Phlebia centrifuga.</title>
        <authorList>
            <person name="Buettner E."/>
            <person name="Kellner H."/>
        </authorList>
    </citation>
    <scope>NUCLEOTIDE SEQUENCE [LARGE SCALE GENOMIC DNA]</scope>
    <source>
        <strain evidence="2 3">DSM 108282</strain>
    </source>
</reference>
<dbReference type="InterPro" id="IPR040314">
    <property type="entry name" value="DOP1"/>
</dbReference>
<sequence>MLFDFLEQYLRRLEGPLAVQVWGRFLQLAKDLSSVFREFKSQAFSALRCFVVLADKMSQTSAIEDRRVRKELQDVFSKLVELCLLAGRSYDQGSWMRRHALAVNGTGRDSPILRDTKLDDKVNSSSTSLPDAVKLPWSTDLVDQIYTYLAFDVVPNLRKFLVDSDKVLALCTSIVSTIIAPVVKGRPRPLDVDGAILSILREMTKLSAAMKAWRGPIVDILNDNRCFNSSAEGGKRWRVLVKMLFETDKTALTELLSRITTAPSANIFTNREYEMLLRSLNLRRLSYVLLTGEKNQFLTQLPTIQEKLVDTLRSVTAPIVQSEVYLCVRVLLCRLSPHNLSSFWPVILTELYRAFEQVTGSLPSDGSEELGLILAASKLLDLLLVLQTEEFQIHQWIFITDTVDAVYRPDQWSPAAMLDRLAEIVGELPGEGSSKHLDHGVSTSPTTPSVGTRILRRPFLRNLHQLDSIRDLVPFFNQASIAYYESVYSSDGRVDWEAVEEGLYEDMFEGR</sequence>
<dbReference type="AlphaFoldDB" id="A0A4S4KCX1"/>
<dbReference type="GO" id="GO:0005802">
    <property type="term" value="C:trans-Golgi network"/>
    <property type="evidence" value="ECO:0007669"/>
    <property type="project" value="TreeGrafter"/>
</dbReference>
<organism evidence="2 3">
    <name type="scientific">Hermanssonia centrifuga</name>
    <dbReference type="NCBI Taxonomy" id="98765"/>
    <lineage>
        <taxon>Eukaryota</taxon>
        <taxon>Fungi</taxon>
        <taxon>Dikarya</taxon>
        <taxon>Basidiomycota</taxon>
        <taxon>Agaricomycotina</taxon>
        <taxon>Agaricomycetes</taxon>
        <taxon>Polyporales</taxon>
        <taxon>Meruliaceae</taxon>
        <taxon>Hermanssonia</taxon>
    </lineage>
</organism>
<gene>
    <name evidence="2" type="ORF">EW026_g5826</name>
</gene>
<evidence type="ECO:0000259" key="1">
    <source>
        <dbReference type="Pfam" id="PF24598"/>
    </source>
</evidence>
<dbReference type="GO" id="GO:0006895">
    <property type="term" value="P:Golgi to endosome transport"/>
    <property type="evidence" value="ECO:0007669"/>
    <property type="project" value="InterPro"/>
</dbReference>
<keyword evidence="3" id="KW-1185">Reference proteome</keyword>
<dbReference type="GO" id="GO:0005768">
    <property type="term" value="C:endosome"/>
    <property type="evidence" value="ECO:0007669"/>
    <property type="project" value="TreeGrafter"/>
</dbReference>
<dbReference type="PANTHER" id="PTHR14042:SF24">
    <property type="entry name" value="PROTEIN DOPEY-1 HOMOLOG"/>
    <property type="match status" value="1"/>
</dbReference>
<dbReference type="EMBL" id="SGPJ01000278">
    <property type="protein sequence ID" value="THG95918.1"/>
    <property type="molecule type" value="Genomic_DNA"/>
</dbReference>
<accession>A0A4S4KCX1</accession>
<protein>
    <recommendedName>
        <fullName evidence="1">DOP1-like C-terminal domain-containing protein</fullName>
    </recommendedName>
</protein>
<evidence type="ECO:0000313" key="2">
    <source>
        <dbReference type="EMBL" id="THG95918.1"/>
    </source>
</evidence>
<proteinExistence type="predicted"/>
<feature type="domain" description="DOP1-like C-terminal" evidence="1">
    <location>
        <begin position="5"/>
        <end position="489"/>
    </location>
</feature>
<name>A0A4S4KCX1_9APHY</name>